<sequence>MTPSKSRYHSLHHTQFRTNYSLFMPLYDHIYGTMDKSSDGLYESSLEGKEETPHFVYLTHPTSLQSIYHQRLGFASLASRPYAYKRYMLLMWPFTYLSMILTRIYGSTFVLERNSLNHLKMQTWAIPRFSFHYQFSLELEETNGLIEKAILDAEERGVKVVTLGLLNQGDVLNKNGEVYIQKYPLLKTRIVDGSSLAVAVVLQSVPPNTRQILLRGGPYKMASALALALCKRDVQVMVVDKGDYHALESQLPMCVQNYLVWSSNYTAKIWIVGDGLTDEEQSRATRGTHIIPFSQFPPRRLRNDCVYYSTPAMMIPKSLVNMDSCENWLPRRVMSAWRIAGMLHALEGWDQHECGNTVLDGEKVWSSALRHGFLPLVPVGCNSVS</sequence>
<feature type="domain" description="Very-long-chain aldehyde decarbonylase CER1-like C-terminal" evidence="3">
    <location>
        <begin position="212"/>
        <end position="375"/>
    </location>
</feature>
<dbReference type="GO" id="GO:0016020">
    <property type="term" value="C:membrane"/>
    <property type="evidence" value="ECO:0007669"/>
    <property type="project" value="UniProtKB-SubCell"/>
</dbReference>
<evidence type="ECO:0000259" key="3">
    <source>
        <dbReference type="Pfam" id="PF12076"/>
    </source>
</evidence>
<keyword evidence="2" id="KW-1133">Transmembrane helix</keyword>
<dbReference type="AlphaFoldDB" id="A0A1D1YK90"/>
<keyword evidence="2" id="KW-0812">Transmembrane</keyword>
<protein>
    <submittedName>
        <fullName evidence="4">Protein WAX2</fullName>
    </submittedName>
</protein>
<name>A0A1D1YK90_9ARAE</name>
<comment type="subcellular location">
    <subcellularLocation>
        <location evidence="1">Membrane</location>
        <topology evidence="1">Multi-pass membrane protein</topology>
    </subcellularLocation>
</comment>
<dbReference type="InterPro" id="IPR021940">
    <property type="entry name" value="CER1-like_C"/>
</dbReference>
<dbReference type="Pfam" id="PF12076">
    <property type="entry name" value="CER1-like_C"/>
    <property type="match status" value="1"/>
</dbReference>
<organism evidence="4">
    <name type="scientific">Anthurium amnicola</name>
    <dbReference type="NCBI Taxonomy" id="1678845"/>
    <lineage>
        <taxon>Eukaryota</taxon>
        <taxon>Viridiplantae</taxon>
        <taxon>Streptophyta</taxon>
        <taxon>Embryophyta</taxon>
        <taxon>Tracheophyta</taxon>
        <taxon>Spermatophyta</taxon>
        <taxon>Magnoliopsida</taxon>
        <taxon>Liliopsida</taxon>
        <taxon>Araceae</taxon>
        <taxon>Pothoideae</taxon>
        <taxon>Potheae</taxon>
        <taxon>Anthurium</taxon>
    </lineage>
</organism>
<gene>
    <name evidence="4" type="primary">WAX2_22</name>
    <name evidence="4" type="ORF">g.116907</name>
</gene>
<dbReference type="PANTHER" id="PTHR11863">
    <property type="entry name" value="STEROL DESATURASE"/>
    <property type="match status" value="1"/>
</dbReference>
<proteinExistence type="predicted"/>
<evidence type="ECO:0000256" key="1">
    <source>
        <dbReference type="ARBA" id="ARBA00004141"/>
    </source>
</evidence>
<dbReference type="InterPro" id="IPR050307">
    <property type="entry name" value="Sterol_Desaturase_Related"/>
</dbReference>
<evidence type="ECO:0000313" key="4">
    <source>
        <dbReference type="EMBL" id="JAT55041.1"/>
    </source>
</evidence>
<reference evidence="4" key="1">
    <citation type="submission" date="2015-07" db="EMBL/GenBank/DDBJ databases">
        <title>Transcriptome Assembly of Anthurium amnicola.</title>
        <authorList>
            <person name="Suzuki J."/>
        </authorList>
    </citation>
    <scope>NUCLEOTIDE SEQUENCE</scope>
</reference>
<feature type="transmembrane region" description="Helical" evidence="2">
    <location>
        <begin position="87"/>
        <end position="106"/>
    </location>
</feature>
<accession>A0A1D1YK90</accession>
<dbReference type="EMBL" id="GDJX01012895">
    <property type="protein sequence ID" value="JAT55041.1"/>
    <property type="molecule type" value="Transcribed_RNA"/>
</dbReference>
<evidence type="ECO:0000256" key="2">
    <source>
        <dbReference type="SAM" id="Phobius"/>
    </source>
</evidence>
<keyword evidence="2" id="KW-0472">Membrane</keyword>